<evidence type="ECO:0000259" key="17">
    <source>
        <dbReference type="Pfam" id="PF02887"/>
    </source>
</evidence>
<keyword evidence="12 15" id="KW-0324">Glycolysis</keyword>
<proteinExistence type="inferred from homology"/>
<evidence type="ECO:0000256" key="1">
    <source>
        <dbReference type="ARBA" id="ARBA00001946"/>
    </source>
</evidence>
<dbReference type="GO" id="GO:0030955">
    <property type="term" value="F:potassium ion binding"/>
    <property type="evidence" value="ECO:0007669"/>
    <property type="project" value="UniProtKB-UniRule"/>
</dbReference>
<reference evidence="18 19" key="1">
    <citation type="submission" date="2017-09" db="EMBL/GenBank/DDBJ databases">
        <title>Depth-based differentiation of microbial function through sediment-hosted aquifers and enrichment of novel symbionts in the deep terrestrial subsurface.</title>
        <authorList>
            <person name="Probst A.J."/>
            <person name="Ladd B."/>
            <person name="Jarett J.K."/>
            <person name="Geller-Mcgrath D.E."/>
            <person name="Sieber C.M."/>
            <person name="Emerson J.B."/>
            <person name="Anantharaman K."/>
            <person name="Thomas B.C."/>
            <person name="Malmstrom R."/>
            <person name="Stieglmeier M."/>
            <person name="Klingl A."/>
            <person name="Woyke T."/>
            <person name="Ryan C.M."/>
            <person name="Banfield J.F."/>
        </authorList>
    </citation>
    <scope>NUCLEOTIDE SEQUENCE [LARGE SCALE GENOMIC DNA]</scope>
    <source>
        <strain evidence="18">CG15_BIG_FIL_POST_REV_8_21_14_020_45_12</strain>
    </source>
</reference>
<evidence type="ECO:0000256" key="9">
    <source>
        <dbReference type="ARBA" id="ARBA00022777"/>
    </source>
</evidence>
<keyword evidence="6 15" id="KW-0808">Transferase</keyword>
<dbReference type="InterPro" id="IPR036918">
    <property type="entry name" value="Pyrv_Knase_C_sf"/>
</dbReference>
<dbReference type="InterPro" id="IPR011037">
    <property type="entry name" value="Pyrv_Knase-like_insert_dom_sf"/>
</dbReference>
<dbReference type="Proteomes" id="UP000230292">
    <property type="component" value="Unassembled WGS sequence"/>
</dbReference>
<dbReference type="GO" id="GO:0000287">
    <property type="term" value="F:magnesium ion binding"/>
    <property type="evidence" value="ECO:0007669"/>
    <property type="project" value="UniProtKB-UniRule"/>
</dbReference>
<evidence type="ECO:0000256" key="15">
    <source>
        <dbReference type="RuleBase" id="RU000504"/>
    </source>
</evidence>
<dbReference type="FunFam" id="3.20.20.60:FF:000025">
    <property type="entry name" value="Pyruvate kinase"/>
    <property type="match status" value="1"/>
</dbReference>
<sequence length="470" mass="50350">MKHTKIVCTVGPASSSKTRLTQMISAGMNVARFNFSHGDYSLHKQMIASVRSAAKASGRTVTLLQDLQGPRIRTGQVAAGGLNLKNGAKVVLLSQQHYRAHTGEVQAIPIQYPQISDFVKAGVHIYIQDGLIDLQVTRVAEGQIYCRVVQGGVVGSHKGINVPGVSLDVPVITKKDRADLKFGVEQNMDYVALSFVKDASNIKALRRLLPKTSSIKIIAKIERAEAVDNFDEILAAADGIMVARGDLGVELGAAAVPLLQKEMIMKCLKVAKPVIVATQMLESMTVSPRPTRAEAADVANAVADHTDAIMLSAESATGKFPVKAVQTMKRIARTVELSTFDDLPADLHKHRQEASQTGMAHAAVDLAEAIGAKAIVAYTKDGNIAAHISQLRPQNVPIIVTSHNTKLLQQLNLFWGIHSATVKAPKNRADLIKLSRKVIDAEGIGKTGDLIVIIGPPNNKDAAVLEVVVV</sequence>
<evidence type="ECO:0000256" key="11">
    <source>
        <dbReference type="ARBA" id="ARBA00022842"/>
    </source>
</evidence>
<dbReference type="Gene3D" id="3.20.20.60">
    <property type="entry name" value="Phosphoenolpyruvate-binding domains"/>
    <property type="match status" value="1"/>
</dbReference>
<keyword evidence="10" id="KW-0067">ATP-binding</keyword>
<dbReference type="GO" id="GO:0004743">
    <property type="term" value="F:pyruvate kinase activity"/>
    <property type="evidence" value="ECO:0007669"/>
    <property type="project" value="UniProtKB-UniRule"/>
</dbReference>
<evidence type="ECO:0000256" key="2">
    <source>
        <dbReference type="ARBA" id="ARBA00001958"/>
    </source>
</evidence>
<keyword evidence="11 15" id="KW-0460">Magnesium</keyword>
<dbReference type="InterPro" id="IPR015795">
    <property type="entry name" value="Pyrv_Knase_C"/>
</dbReference>
<gene>
    <name evidence="18" type="primary">pyk</name>
    <name evidence="18" type="ORF">COW24_05605</name>
</gene>
<dbReference type="EMBL" id="PFGC01000057">
    <property type="protein sequence ID" value="PIW36407.1"/>
    <property type="molecule type" value="Genomic_DNA"/>
</dbReference>
<comment type="pathway">
    <text evidence="3 15">Carbohydrate degradation; glycolysis; pyruvate from D-glyceraldehyde 3-phosphate: step 5/5.</text>
</comment>
<dbReference type="SUPFAM" id="SSF50800">
    <property type="entry name" value="PK beta-barrel domain-like"/>
    <property type="match status" value="1"/>
</dbReference>
<evidence type="ECO:0000256" key="8">
    <source>
        <dbReference type="ARBA" id="ARBA00022741"/>
    </source>
</evidence>
<keyword evidence="13 18" id="KW-0670">Pyruvate</keyword>
<accession>A0A2M7H2D2</accession>
<comment type="cofactor">
    <cofactor evidence="2">
        <name>K(+)</name>
        <dbReference type="ChEBI" id="CHEBI:29103"/>
    </cofactor>
</comment>
<evidence type="ECO:0000256" key="7">
    <source>
        <dbReference type="ARBA" id="ARBA00022723"/>
    </source>
</evidence>
<evidence type="ECO:0000313" key="18">
    <source>
        <dbReference type="EMBL" id="PIW36407.1"/>
    </source>
</evidence>
<dbReference type="InterPro" id="IPR001697">
    <property type="entry name" value="Pyr_Knase"/>
</dbReference>
<evidence type="ECO:0000313" key="19">
    <source>
        <dbReference type="Proteomes" id="UP000230292"/>
    </source>
</evidence>
<dbReference type="InterPro" id="IPR015813">
    <property type="entry name" value="Pyrv/PenolPyrv_kinase-like_dom"/>
</dbReference>
<dbReference type="PRINTS" id="PR01050">
    <property type="entry name" value="PYRUVTKNASE"/>
</dbReference>
<name>A0A2M7H2D2_9BACT</name>
<dbReference type="InterPro" id="IPR018209">
    <property type="entry name" value="Pyrv_Knase_AS"/>
</dbReference>
<comment type="catalytic activity">
    <reaction evidence="15">
        <text>pyruvate + ATP = phosphoenolpyruvate + ADP + H(+)</text>
        <dbReference type="Rhea" id="RHEA:18157"/>
        <dbReference type="ChEBI" id="CHEBI:15361"/>
        <dbReference type="ChEBI" id="CHEBI:15378"/>
        <dbReference type="ChEBI" id="CHEBI:30616"/>
        <dbReference type="ChEBI" id="CHEBI:58702"/>
        <dbReference type="ChEBI" id="CHEBI:456216"/>
        <dbReference type="EC" id="2.7.1.40"/>
    </reaction>
</comment>
<dbReference type="SUPFAM" id="SSF51621">
    <property type="entry name" value="Phosphoenolpyruvate/pyruvate domain"/>
    <property type="match status" value="1"/>
</dbReference>
<comment type="similarity">
    <text evidence="4 15">Belongs to the pyruvate kinase family.</text>
</comment>
<protein>
    <recommendedName>
        <fullName evidence="5 14">Pyruvate kinase</fullName>
        <ecNumber evidence="5 14">2.7.1.40</ecNumber>
    </recommendedName>
</protein>
<keyword evidence="9 15" id="KW-0418">Kinase</keyword>
<dbReference type="NCBIfam" id="NF004978">
    <property type="entry name" value="PRK06354.1"/>
    <property type="match status" value="1"/>
</dbReference>
<keyword evidence="7" id="KW-0479">Metal-binding</keyword>
<evidence type="ECO:0000259" key="16">
    <source>
        <dbReference type="Pfam" id="PF00224"/>
    </source>
</evidence>
<dbReference type="PROSITE" id="PS00110">
    <property type="entry name" value="PYRUVATE_KINASE"/>
    <property type="match status" value="1"/>
</dbReference>
<dbReference type="GO" id="GO:0016301">
    <property type="term" value="F:kinase activity"/>
    <property type="evidence" value="ECO:0007669"/>
    <property type="project" value="UniProtKB-KW"/>
</dbReference>
<comment type="caution">
    <text evidence="18">The sequence shown here is derived from an EMBL/GenBank/DDBJ whole genome shotgun (WGS) entry which is preliminary data.</text>
</comment>
<dbReference type="Gene3D" id="2.40.33.10">
    <property type="entry name" value="PK beta-barrel domain-like"/>
    <property type="match status" value="1"/>
</dbReference>
<dbReference type="SUPFAM" id="SSF52935">
    <property type="entry name" value="PK C-terminal domain-like"/>
    <property type="match status" value="1"/>
</dbReference>
<evidence type="ECO:0000256" key="10">
    <source>
        <dbReference type="ARBA" id="ARBA00022840"/>
    </source>
</evidence>
<dbReference type="NCBIfam" id="TIGR01064">
    <property type="entry name" value="pyruv_kin"/>
    <property type="match status" value="1"/>
</dbReference>
<evidence type="ECO:0000256" key="6">
    <source>
        <dbReference type="ARBA" id="ARBA00022679"/>
    </source>
</evidence>
<dbReference type="EC" id="2.7.1.40" evidence="5 14"/>
<dbReference type="UniPathway" id="UPA00109">
    <property type="reaction ID" value="UER00188"/>
</dbReference>
<dbReference type="Pfam" id="PF02887">
    <property type="entry name" value="PK_C"/>
    <property type="match status" value="1"/>
</dbReference>
<evidence type="ECO:0000256" key="4">
    <source>
        <dbReference type="ARBA" id="ARBA00008663"/>
    </source>
</evidence>
<organism evidence="18 19">
    <name type="scientific">Candidatus Kerfeldbacteria bacterium CG15_BIG_FIL_POST_REV_8_21_14_020_45_12</name>
    <dbReference type="NCBI Taxonomy" id="2014247"/>
    <lineage>
        <taxon>Bacteria</taxon>
        <taxon>Candidatus Kerfeldiibacteriota</taxon>
    </lineage>
</organism>
<evidence type="ECO:0000256" key="13">
    <source>
        <dbReference type="ARBA" id="ARBA00023317"/>
    </source>
</evidence>
<feature type="domain" description="Pyruvate kinase C-terminal" evidence="17">
    <location>
        <begin position="359"/>
        <end position="455"/>
    </location>
</feature>
<dbReference type="PANTHER" id="PTHR11817">
    <property type="entry name" value="PYRUVATE KINASE"/>
    <property type="match status" value="1"/>
</dbReference>
<dbReference type="InterPro" id="IPR015793">
    <property type="entry name" value="Pyrv_Knase_brl"/>
</dbReference>
<dbReference type="Pfam" id="PF00224">
    <property type="entry name" value="PK"/>
    <property type="match status" value="1"/>
</dbReference>
<evidence type="ECO:0000256" key="14">
    <source>
        <dbReference type="NCBIfam" id="TIGR01064"/>
    </source>
</evidence>
<dbReference type="InterPro" id="IPR040442">
    <property type="entry name" value="Pyrv_kinase-like_dom_sf"/>
</dbReference>
<evidence type="ECO:0000256" key="3">
    <source>
        <dbReference type="ARBA" id="ARBA00004997"/>
    </source>
</evidence>
<feature type="domain" description="Pyruvate kinase barrel" evidence="16">
    <location>
        <begin position="1"/>
        <end position="325"/>
    </location>
</feature>
<evidence type="ECO:0000256" key="5">
    <source>
        <dbReference type="ARBA" id="ARBA00012142"/>
    </source>
</evidence>
<dbReference type="NCBIfam" id="NF004491">
    <property type="entry name" value="PRK05826.1"/>
    <property type="match status" value="1"/>
</dbReference>
<dbReference type="AlphaFoldDB" id="A0A2M7H2D2"/>
<dbReference type="Gene3D" id="3.40.1380.20">
    <property type="entry name" value="Pyruvate kinase, C-terminal domain"/>
    <property type="match status" value="1"/>
</dbReference>
<dbReference type="FunFam" id="2.40.33.10:FF:000001">
    <property type="entry name" value="Pyruvate kinase"/>
    <property type="match status" value="1"/>
</dbReference>
<comment type="cofactor">
    <cofactor evidence="1">
        <name>Mg(2+)</name>
        <dbReference type="ChEBI" id="CHEBI:18420"/>
    </cofactor>
</comment>
<evidence type="ECO:0000256" key="12">
    <source>
        <dbReference type="ARBA" id="ARBA00023152"/>
    </source>
</evidence>
<dbReference type="GO" id="GO:0005524">
    <property type="term" value="F:ATP binding"/>
    <property type="evidence" value="ECO:0007669"/>
    <property type="project" value="UniProtKB-KW"/>
</dbReference>
<dbReference type="InterPro" id="IPR015806">
    <property type="entry name" value="Pyrv_Knase_insert_dom_sf"/>
</dbReference>
<keyword evidence="8" id="KW-0547">Nucleotide-binding</keyword>